<comment type="caution">
    <text evidence="2">The sequence shown here is derived from an EMBL/GenBank/DDBJ whole genome shotgun (WGS) entry which is preliminary data.</text>
</comment>
<sequence length="153" mass="15972">MWKTRKPGARRRGIAASKAAISDDFPAPSGPLTANSRPGGRAKRRTLSPIFAANSRNANPGRRRRATGKARWRADRPESVRSRIAAAAPPTAAAIRSAGASAGKIPPWTSHFSSARAPQASSTRKRSAPAIGAARANRTAGSMNGTPQALSAR</sequence>
<dbReference type="AlphaFoldDB" id="A0A418VL13"/>
<organism evidence="2 3">
    <name type="scientific">Azospirillum cavernae</name>
    <dbReference type="NCBI Taxonomy" id="2320860"/>
    <lineage>
        <taxon>Bacteria</taxon>
        <taxon>Pseudomonadati</taxon>
        <taxon>Pseudomonadota</taxon>
        <taxon>Alphaproteobacteria</taxon>
        <taxon>Rhodospirillales</taxon>
        <taxon>Azospirillaceae</taxon>
        <taxon>Azospirillum</taxon>
    </lineage>
</organism>
<dbReference type="EMBL" id="QYUL01000006">
    <property type="protein sequence ID" value="RJF76843.1"/>
    <property type="molecule type" value="Genomic_DNA"/>
</dbReference>
<feature type="compositionally biased region" description="Basic residues" evidence="1">
    <location>
        <begin position="61"/>
        <end position="71"/>
    </location>
</feature>
<feature type="compositionally biased region" description="Basic residues" evidence="1">
    <location>
        <begin position="1"/>
        <end position="13"/>
    </location>
</feature>
<evidence type="ECO:0000313" key="3">
    <source>
        <dbReference type="Proteomes" id="UP000283458"/>
    </source>
</evidence>
<evidence type="ECO:0000256" key="1">
    <source>
        <dbReference type="SAM" id="MobiDB-lite"/>
    </source>
</evidence>
<keyword evidence="3" id="KW-1185">Reference proteome</keyword>
<proteinExistence type="predicted"/>
<gene>
    <name evidence="2" type="ORF">D3877_28590</name>
</gene>
<protein>
    <submittedName>
        <fullName evidence="2">Uncharacterized protein</fullName>
    </submittedName>
</protein>
<reference evidence="2 3" key="1">
    <citation type="submission" date="2018-09" db="EMBL/GenBank/DDBJ databases">
        <authorList>
            <person name="Zhu H."/>
        </authorList>
    </citation>
    <scope>NUCLEOTIDE SEQUENCE [LARGE SCALE GENOMIC DNA]</scope>
    <source>
        <strain evidence="2 3">K2W22B-5</strain>
    </source>
</reference>
<feature type="compositionally biased region" description="Low complexity" evidence="1">
    <location>
        <begin position="83"/>
        <end position="103"/>
    </location>
</feature>
<feature type="compositionally biased region" description="Basic and acidic residues" evidence="1">
    <location>
        <begin position="72"/>
        <end position="81"/>
    </location>
</feature>
<feature type="compositionally biased region" description="Polar residues" evidence="1">
    <location>
        <begin position="139"/>
        <end position="153"/>
    </location>
</feature>
<feature type="region of interest" description="Disordered" evidence="1">
    <location>
        <begin position="1"/>
        <end position="153"/>
    </location>
</feature>
<name>A0A418VL13_9PROT</name>
<evidence type="ECO:0000313" key="2">
    <source>
        <dbReference type="EMBL" id="RJF76843.1"/>
    </source>
</evidence>
<dbReference type="Proteomes" id="UP000283458">
    <property type="component" value="Unassembled WGS sequence"/>
</dbReference>
<accession>A0A418VL13</accession>